<evidence type="ECO:0000259" key="2">
    <source>
        <dbReference type="Pfam" id="PF14292"/>
    </source>
</evidence>
<keyword evidence="1" id="KW-0732">Signal</keyword>
<evidence type="ECO:0000313" key="3">
    <source>
        <dbReference type="EMBL" id="WCT10931.1"/>
    </source>
</evidence>
<dbReference type="Gene3D" id="2.60.40.3620">
    <property type="match status" value="2"/>
</dbReference>
<dbReference type="PROSITE" id="PS51257">
    <property type="entry name" value="PROKAR_LIPOPROTEIN"/>
    <property type="match status" value="1"/>
</dbReference>
<dbReference type="Pfam" id="PF14292">
    <property type="entry name" value="SusE"/>
    <property type="match status" value="1"/>
</dbReference>
<dbReference type="InterPro" id="IPR025970">
    <property type="entry name" value="SusE"/>
</dbReference>
<dbReference type="Proteomes" id="UP001216139">
    <property type="component" value="Chromosome"/>
</dbReference>
<proteinExistence type="predicted"/>
<gene>
    <name evidence="3" type="ORF">PQO05_19530</name>
</gene>
<dbReference type="RefSeq" id="WP_273629121.1">
    <property type="nucleotide sequence ID" value="NZ_CP117167.1"/>
</dbReference>
<dbReference type="CDD" id="cd12956">
    <property type="entry name" value="CBM_SusE-F_like"/>
    <property type="match status" value="1"/>
</dbReference>
<name>A0ABY7T3M3_9SPHI</name>
<feature type="domain" description="SusE outer membrane protein" evidence="2">
    <location>
        <begin position="25"/>
        <end position="133"/>
    </location>
</feature>
<feature type="chain" id="PRO_5045465901" evidence="1">
    <location>
        <begin position="22"/>
        <end position="343"/>
    </location>
</feature>
<organism evidence="3 4">
    <name type="scientific">Mucilaginibacter jinjuensis</name>
    <dbReference type="NCBI Taxonomy" id="1176721"/>
    <lineage>
        <taxon>Bacteria</taxon>
        <taxon>Pseudomonadati</taxon>
        <taxon>Bacteroidota</taxon>
        <taxon>Sphingobacteriia</taxon>
        <taxon>Sphingobacteriales</taxon>
        <taxon>Sphingobacteriaceae</taxon>
        <taxon>Mucilaginibacter</taxon>
    </lineage>
</organism>
<protein>
    <submittedName>
        <fullName evidence="3">SusE domain-containing protein</fullName>
    </submittedName>
</protein>
<dbReference type="EMBL" id="CP117167">
    <property type="protein sequence ID" value="WCT10931.1"/>
    <property type="molecule type" value="Genomic_DNA"/>
</dbReference>
<evidence type="ECO:0000313" key="4">
    <source>
        <dbReference type="Proteomes" id="UP001216139"/>
    </source>
</evidence>
<dbReference type="CDD" id="cd12967">
    <property type="entry name" value="CBM_SusE-F_like_u1"/>
    <property type="match status" value="1"/>
</dbReference>
<evidence type="ECO:0000256" key="1">
    <source>
        <dbReference type="SAM" id="SignalP"/>
    </source>
</evidence>
<reference evidence="3 4" key="1">
    <citation type="submission" date="2023-02" db="EMBL/GenBank/DDBJ databases">
        <title>Genome sequence of Mucilaginibacter jinjuensis strain KACC 16571.</title>
        <authorList>
            <person name="Kim S."/>
            <person name="Heo J."/>
            <person name="Kwon S.-W."/>
        </authorList>
    </citation>
    <scope>NUCLEOTIDE SEQUENCE [LARGE SCALE GENOMIC DNA]</scope>
    <source>
        <strain evidence="3 4">KACC 16571</strain>
    </source>
</reference>
<accession>A0ABY7T3M3</accession>
<keyword evidence="4" id="KW-1185">Reference proteome</keyword>
<feature type="signal peptide" evidence="1">
    <location>
        <begin position="1"/>
        <end position="21"/>
    </location>
</feature>
<sequence>MMKRYLHTVLAAGCVSLLMLASCKKDETKLVADPANAKGGTLAASASTLVLTKATETTTAVTFTVTQPSFGYPAAPTNTLQLDVSGDNFAAPKEVVLAAKAGSVVYTGLDFNALALSLNMKTGVAAPMQVRVKSQISTAVAPVYSNVVTVTVTPYPLISYVYVPGAYQGWNPATADSLKSATGNGVYTGIINFVGTDLTYKITTAKNWNTAYGDAGSGAVSTTASSNLTAPAVGNTQLVLDENKNTLTMKAYQISIIGDGALGWDAGDDIDMTFNNGTQTWSGTATLKASGSIKFRLNHAWDTSYGGANGVASTTAGNIAIPADGKYLVTFSEATLTYTLTKQ</sequence>